<dbReference type="Gene3D" id="3.30.1240.10">
    <property type="match status" value="1"/>
</dbReference>
<dbReference type="EMBL" id="SMBP01000004">
    <property type="protein sequence ID" value="TCU62442.1"/>
    <property type="molecule type" value="Genomic_DNA"/>
</dbReference>
<dbReference type="GO" id="GO:0005829">
    <property type="term" value="C:cytosol"/>
    <property type="evidence" value="ECO:0007669"/>
    <property type="project" value="TreeGrafter"/>
</dbReference>
<dbReference type="PANTHER" id="PTHR10000">
    <property type="entry name" value="PHOSPHOSERINE PHOSPHATASE"/>
    <property type="match status" value="1"/>
</dbReference>
<dbReference type="GO" id="GO:0016791">
    <property type="term" value="F:phosphatase activity"/>
    <property type="evidence" value="ECO:0007669"/>
    <property type="project" value="UniProtKB-ARBA"/>
</dbReference>
<keyword evidence="2" id="KW-1185">Reference proteome</keyword>
<dbReference type="PANTHER" id="PTHR10000:SF25">
    <property type="entry name" value="PHOSPHATASE YKRA-RELATED"/>
    <property type="match status" value="1"/>
</dbReference>
<dbReference type="InterPro" id="IPR036412">
    <property type="entry name" value="HAD-like_sf"/>
</dbReference>
<sequence>MNDKMLFLFDVDGTLIDTETHQIPLSTITALQQLHKQGHLLGISTGRSLPSLKNGGFASLIDWDFFLCNNGQAIFNKKQEILHLACIPQASVEKCMQVAHAQQNPILIIHGEGEYLTAAPNELVYQALDFFKELVPEVKPYDGQPVIMMIAYGPLQYDYASYHEIDGIHVIPGLSTYADIVLKDYHKYKGIQYLLKHLQMDSYIAFGDSLNDVEMLAHAAIGVAMGNAHEDVKAIADYVTTKVSEDGILQALTSLHFL</sequence>
<name>A0A4R3TJQ7_9FIRM</name>
<dbReference type="Pfam" id="PF08282">
    <property type="entry name" value="Hydrolase_3"/>
    <property type="match status" value="1"/>
</dbReference>
<accession>A0A4R3TJQ7</accession>
<dbReference type="SFLD" id="SFLDG01140">
    <property type="entry name" value="C2.B:_Phosphomannomutase_and_P"/>
    <property type="match status" value="1"/>
</dbReference>
<gene>
    <name evidence="1" type="ORF">EDD61_10480</name>
</gene>
<dbReference type="SUPFAM" id="SSF56784">
    <property type="entry name" value="HAD-like"/>
    <property type="match status" value="1"/>
</dbReference>
<reference evidence="1 2" key="1">
    <citation type="submission" date="2019-03" db="EMBL/GenBank/DDBJ databases">
        <title>Genomic Encyclopedia of Type Strains, Phase IV (KMG-IV): sequencing the most valuable type-strain genomes for metagenomic binning, comparative biology and taxonomic classification.</title>
        <authorList>
            <person name="Goeker M."/>
        </authorList>
    </citation>
    <scope>NUCLEOTIDE SEQUENCE [LARGE SCALE GENOMIC DNA]</scope>
    <source>
        <strain evidence="1 2">DSM 29481</strain>
    </source>
</reference>
<evidence type="ECO:0000313" key="1">
    <source>
        <dbReference type="EMBL" id="TCU62442.1"/>
    </source>
</evidence>
<dbReference type="AlphaFoldDB" id="A0A4R3TJQ7"/>
<dbReference type="RefSeq" id="WP_132224057.1">
    <property type="nucleotide sequence ID" value="NZ_JANKBG010000004.1"/>
</dbReference>
<organism evidence="1 2">
    <name type="scientific">Longicatena caecimuris</name>
    <dbReference type="NCBI Taxonomy" id="1796635"/>
    <lineage>
        <taxon>Bacteria</taxon>
        <taxon>Bacillati</taxon>
        <taxon>Bacillota</taxon>
        <taxon>Erysipelotrichia</taxon>
        <taxon>Erysipelotrichales</taxon>
        <taxon>Erysipelotrichaceae</taxon>
        <taxon>Longicatena</taxon>
    </lineage>
</organism>
<comment type="caution">
    <text evidence="1">The sequence shown here is derived from an EMBL/GenBank/DDBJ whole genome shotgun (WGS) entry which is preliminary data.</text>
</comment>
<dbReference type="PROSITE" id="PS01229">
    <property type="entry name" value="COF_2"/>
    <property type="match status" value="1"/>
</dbReference>
<dbReference type="SFLD" id="SFLDS00003">
    <property type="entry name" value="Haloacid_Dehalogenase"/>
    <property type="match status" value="1"/>
</dbReference>
<dbReference type="Gene3D" id="3.40.50.1000">
    <property type="entry name" value="HAD superfamily/HAD-like"/>
    <property type="match status" value="1"/>
</dbReference>
<dbReference type="InterPro" id="IPR000150">
    <property type="entry name" value="Cof"/>
</dbReference>
<evidence type="ECO:0000313" key="2">
    <source>
        <dbReference type="Proteomes" id="UP000295773"/>
    </source>
</evidence>
<dbReference type="Proteomes" id="UP000295773">
    <property type="component" value="Unassembled WGS sequence"/>
</dbReference>
<dbReference type="InterPro" id="IPR023214">
    <property type="entry name" value="HAD_sf"/>
</dbReference>
<dbReference type="GO" id="GO:0000287">
    <property type="term" value="F:magnesium ion binding"/>
    <property type="evidence" value="ECO:0007669"/>
    <property type="project" value="TreeGrafter"/>
</dbReference>
<protein>
    <recommendedName>
        <fullName evidence="3">Cof subfamily protein (Haloacid dehalogenase superfamily)/HAD superfamily hydrolase (TIGR01484 family)</fullName>
    </recommendedName>
</protein>
<proteinExistence type="predicted"/>
<evidence type="ECO:0008006" key="3">
    <source>
        <dbReference type="Google" id="ProtNLM"/>
    </source>
</evidence>
<dbReference type="NCBIfam" id="TIGR00099">
    <property type="entry name" value="Cof-subfamily"/>
    <property type="match status" value="1"/>
</dbReference>